<dbReference type="InterPro" id="IPR036880">
    <property type="entry name" value="Kunitz_BPTI_sf"/>
</dbReference>
<feature type="domain" description="BPTI/Kunitz inhibitor" evidence="2">
    <location>
        <begin position="1"/>
        <end position="38"/>
    </location>
</feature>
<name>A0A4Z2DYH5_9TELE</name>
<dbReference type="Proteomes" id="UP000314294">
    <property type="component" value="Unassembled WGS sequence"/>
</dbReference>
<dbReference type="PANTHER" id="PTHR10083:SF377">
    <property type="entry name" value="TISSUE FACTOR PATHWAY INHIBITOR"/>
    <property type="match status" value="1"/>
</dbReference>
<dbReference type="PANTHER" id="PTHR10083">
    <property type="entry name" value="KUNITZ-TYPE PROTEASE INHIBITOR-RELATED"/>
    <property type="match status" value="1"/>
</dbReference>
<dbReference type="GO" id="GO:0005615">
    <property type="term" value="C:extracellular space"/>
    <property type="evidence" value="ECO:0007669"/>
    <property type="project" value="TreeGrafter"/>
</dbReference>
<keyword evidence="4" id="KW-1185">Reference proteome</keyword>
<dbReference type="PROSITE" id="PS50279">
    <property type="entry name" value="BPTI_KUNITZ_2"/>
    <property type="match status" value="1"/>
</dbReference>
<evidence type="ECO:0000256" key="1">
    <source>
        <dbReference type="ARBA" id="ARBA00023157"/>
    </source>
</evidence>
<gene>
    <name evidence="3" type="primary">VKT1_0</name>
    <name evidence="3" type="ORF">EYF80_068400</name>
</gene>
<dbReference type="GO" id="GO:0004867">
    <property type="term" value="F:serine-type endopeptidase inhibitor activity"/>
    <property type="evidence" value="ECO:0007669"/>
    <property type="project" value="InterPro"/>
</dbReference>
<evidence type="ECO:0000313" key="4">
    <source>
        <dbReference type="Proteomes" id="UP000314294"/>
    </source>
</evidence>
<proteinExistence type="predicted"/>
<accession>A0A4Z2DYH5</accession>
<organism evidence="3 4">
    <name type="scientific">Liparis tanakae</name>
    <name type="common">Tanaka's snailfish</name>
    <dbReference type="NCBI Taxonomy" id="230148"/>
    <lineage>
        <taxon>Eukaryota</taxon>
        <taxon>Metazoa</taxon>
        <taxon>Chordata</taxon>
        <taxon>Craniata</taxon>
        <taxon>Vertebrata</taxon>
        <taxon>Euteleostomi</taxon>
        <taxon>Actinopterygii</taxon>
        <taxon>Neopterygii</taxon>
        <taxon>Teleostei</taxon>
        <taxon>Neoteleostei</taxon>
        <taxon>Acanthomorphata</taxon>
        <taxon>Eupercaria</taxon>
        <taxon>Perciformes</taxon>
        <taxon>Cottioidei</taxon>
        <taxon>Cottales</taxon>
        <taxon>Liparidae</taxon>
        <taxon>Liparis</taxon>
    </lineage>
</organism>
<dbReference type="SMART" id="SM00131">
    <property type="entry name" value="KU"/>
    <property type="match status" value="1"/>
</dbReference>
<comment type="caution">
    <text evidence="3">The sequence shown here is derived from an EMBL/GenBank/DDBJ whole genome shotgun (WGS) entry which is preliminary data.</text>
</comment>
<dbReference type="CDD" id="cd00109">
    <property type="entry name" value="Kunitz-type"/>
    <property type="match status" value="1"/>
</dbReference>
<dbReference type="AlphaFoldDB" id="A0A4Z2DYH5"/>
<protein>
    <submittedName>
        <fullName evidence="3">Kunitz-type serine protease inhibitor kunitoxin-Phi1</fullName>
    </submittedName>
</protein>
<keyword evidence="1" id="KW-1015">Disulfide bond</keyword>
<reference evidence="3 4" key="1">
    <citation type="submission" date="2019-03" db="EMBL/GenBank/DDBJ databases">
        <title>First draft genome of Liparis tanakae, snailfish: a comprehensive survey of snailfish specific genes.</title>
        <authorList>
            <person name="Kim W."/>
            <person name="Song I."/>
            <person name="Jeong J.-H."/>
            <person name="Kim D."/>
            <person name="Kim S."/>
            <person name="Ryu S."/>
            <person name="Song J.Y."/>
            <person name="Lee S.K."/>
        </authorList>
    </citation>
    <scope>NUCLEOTIDE SEQUENCE [LARGE SCALE GENOMIC DNA]</scope>
    <source>
        <tissue evidence="3">Muscle</tissue>
    </source>
</reference>
<dbReference type="InterPro" id="IPR020901">
    <property type="entry name" value="Prtase_inh_Kunz-CS"/>
</dbReference>
<dbReference type="EMBL" id="SRLO01027667">
    <property type="protein sequence ID" value="TNN21489.1"/>
    <property type="molecule type" value="Genomic_DNA"/>
</dbReference>
<dbReference type="SUPFAM" id="SSF57362">
    <property type="entry name" value="BPTI-like"/>
    <property type="match status" value="1"/>
</dbReference>
<dbReference type="InterPro" id="IPR002223">
    <property type="entry name" value="Kunitz_BPTI"/>
</dbReference>
<evidence type="ECO:0000313" key="3">
    <source>
        <dbReference type="EMBL" id="TNN21489.1"/>
    </source>
</evidence>
<dbReference type="Gene3D" id="4.10.410.10">
    <property type="entry name" value="Pancreatic trypsin inhibitor Kunitz domain"/>
    <property type="match status" value="1"/>
</dbReference>
<dbReference type="PRINTS" id="PR00759">
    <property type="entry name" value="BASICPTASE"/>
</dbReference>
<dbReference type="OrthoDB" id="8928591at2759"/>
<dbReference type="PROSITE" id="PS00280">
    <property type="entry name" value="BPTI_KUNITZ_1"/>
    <property type="match status" value="1"/>
</dbReference>
<dbReference type="Pfam" id="PF00014">
    <property type="entry name" value="Kunitz_BPTI"/>
    <property type="match status" value="1"/>
</dbReference>
<sequence length="100" mass="11048">MKRYFFDSSSQRCVHFFYGGCFGNANNFRSMSECRARCQSTGRPGRKVLLFRCSAPGSRTAKGTDEHSCCVRNRCKTPLGAVTSPGEFDLGEFTLGLNSS</sequence>
<dbReference type="InterPro" id="IPR050098">
    <property type="entry name" value="TFPI/VKTCI-like"/>
</dbReference>
<evidence type="ECO:0000259" key="2">
    <source>
        <dbReference type="PROSITE" id="PS50279"/>
    </source>
</evidence>